<comment type="caution">
    <text evidence="1">The sequence shown here is derived from an EMBL/GenBank/DDBJ whole genome shotgun (WGS) entry which is preliminary data.</text>
</comment>
<protein>
    <submittedName>
        <fullName evidence="1">Uncharacterized protein</fullName>
    </submittedName>
</protein>
<dbReference type="AlphaFoldDB" id="A0A4S3J9C0"/>
<keyword evidence="2" id="KW-1185">Reference proteome</keyword>
<reference evidence="1 2" key="1">
    <citation type="submission" date="2019-03" db="EMBL/GenBank/DDBJ databases">
        <title>The genome sequence of a newly discovered highly antifungal drug resistant Aspergillus species, Aspergillus tanneri NIH 1004.</title>
        <authorList>
            <person name="Mounaud S."/>
            <person name="Singh I."/>
            <person name="Joardar V."/>
            <person name="Pakala S."/>
            <person name="Pakala S."/>
            <person name="Venepally P."/>
            <person name="Hoover J."/>
            <person name="Nierman W."/>
            <person name="Chung J."/>
            <person name="Losada L."/>
        </authorList>
    </citation>
    <scope>NUCLEOTIDE SEQUENCE [LARGE SCALE GENOMIC DNA]</scope>
    <source>
        <strain evidence="1 2">NIH1004</strain>
    </source>
</reference>
<organism evidence="1 2">
    <name type="scientific">Aspergillus tanneri</name>
    <dbReference type="NCBI Taxonomy" id="1220188"/>
    <lineage>
        <taxon>Eukaryota</taxon>
        <taxon>Fungi</taxon>
        <taxon>Dikarya</taxon>
        <taxon>Ascomycota</taxon>
        <taxon>Pezizomycotina</taxon>
        <taxon>Eurotiomycetes</taxon>
        <taxon>Eurotiomycetidae</taxon>
        <taxon>Eurotiales</taxon>
        <taxon>Aspergillaceae</taxon>
        <taxon>Aspergillus</taxon>
        <taxon>Aspergillus subgen. Circumdati</taxon>
    </lineage>
</organism>
<accession>A0A4S3J9C0</accession>
<proteinExistence type="predicted"/>
<dbReference type="Proteomes" id="UP000308092">
    <property type="component" value="Unassembled WGS sequence"/>
</dbReference>
<evidence type="ECO:0000313" key="2">
    <source>
        <dbReference type="Proteomes" id="UP000308092"/>
    </source>
</evidence>
<dbReference type="EMBL" id="SOSA01000410">
    <property type="protein sequence ID" value="THC91485.1"/>
    <property type="molecule type" value="Genomic_DNA"/>
</dbReference>
<evidence type="ECO:0000313" key="1">
    <source>
        <dbReference type="EMBL" id="THC91485.1"/>
    </source>
</evidence>
<sequence length="187" mass="21951">MEPCSVHLNRYVWHFMVHEGKPSVAAQLLWEGHRNVIIEDPELEGASRAKIRELHTQLIKKYEVFGTDDIRYRFCLSIDRCCLQSILASLYPPDLWDWRLAWVKEGRTGVLIHLDIYEVLSFTFSSEDWVEYVADFDEHLAPPGYVYYAYERWIRMEEKINGQMAHLSAGRKTHGVTNIDTIAWVGY</sequence>
<name>A0A4S3J9C0_9EURO</name>
<gene>
    <name evidence="1" type="ORF">EYZ11_009042</name>
</gene>
<dbReference type="VEuPathDB" id="FungiDB:EYZ11_009042"/>